<dbReference type="EMBL" id="BMOU01000002">
    <property type="protein sequence ID" value="GGN92081.1"/>
    <property type="molecule type" value="Genomic_DNA"/>
</dbReference>
<evidence type="ECO:0000313" key="4">
    <source>
        <dbReference type="Proteomes" id="UP000605784"/>
    </source>
</evidence>
<comment type="caution">
    <text evidence="3">The sequence shown here is derived from an EMBL/GenBank/DDBJ whole genome shotgun (WGS) entry which is preliminary data.</text>
</comment>
<reference evidence="3" key="2">
    <citation type="submission" date="2020-09" db="EMBL/GenBank/DDBJ databases">
        <authorList>
            <person name="Sun Q."/>
            <person name="Ohkuma M."/>
        </authorList>
    </citation>
    <scope>NUCLEOTIDE SEQUENCE</scope>
    <source>
        <strain evidence="3">JCM 17820</strain>
    </source>
</reference>
<keyword evidence="4" id="KW-1185">Reference proteome</keyword>
<evidence type="ECO:0000313" key="3">
    <source>
        <dbReference type="EMBL" id="GGN92081.1"/>
    </source>
</evidence>
<organism evidence="3 4">
    <name type="scientific">Haloarcula pellucida</name>
    <dbReference type="NCBI Taxonomy" id="1427151"/>
    <lineage>
        <taxon>Archaea</taxon>
        <taxon>Methanobacteriati</taxon>
        <taxon>Methanobacteriota</taxon>
        <taxon>Stenosarchaea group</taxon>
        <taxon>Halobacteria</taxon>
        <taxon>Halobacteriales</taxon>
        <taxon>Haloarculaceae</taxon>
        <taxon>Haloarcula</taxon>
    </lineage>
</organism>
<dbReference type="Pfam" id="PF23933">
    <property type="entry name" value="DUF7269"/>
    <property type="match status" value="1"/>
</dbReference>
<keyword evidence="2" id="KW-0812">Transmembrane</keyword>
<name>A0A830GKP8_9EURY</name>
<feature type="transmembrane region" description="Helical" evidence="2">
    <location>
        <begin position="12"/>
        <end position="30"/>
    </location>
</feature>
<reference evidence="3" key="1">
    <citation type="journal article" date="2014" name="Int. J. Syst. Evol. Microbiol.">
        <title>Complete genome sequence of Corynebacterium casei LMG S-19264T (=DSM 44701T), isolated from a smear-ripened cheese.</title>
        <authorList>
            <consortium name="US DOE Joint Genome Institute (JGI-PGF)"/>
            <person name="Walter F."/>
            <person name="Albersmeier A."/>
            <person name="Kalinowski J."/>
            <person name="Ruckert C."/>
        </authorList>
    </citation>
    <scope>NUCLEOTIDE SEQUENCE</scope>
    <source>
        <strain evidence="3">JCM 17820</strain>
    </source>
</reference>
<feature type="region of interest" description="Disordered" evidence="1">
    <location>
        <begin position="184"/>
        <end position="228"/>
    </location>
</feature>
<dbReference type="InterPro" id="IPR055693">
    <property type="entry name" value="DUF7269"/>
</dbReference>
<protein>
    <submittedName>
        <fullName evidence="3">Uncharacterized protein</fullName>
    </submittedName>
</protein>
<gene>
    <name evidence="3" type="ORF">GCM10009030_15900</name>
</gene>
<proteinExistence type="predicted"/>
<dbReference type="AlphaFoldDB" id="A0A830GKP8"/>
<dbReference type="RefSeq" id="WP_188996229.1">
    <property type="nucleotide sequence ID" value="NZ_BMOU01000002.1"/>
</dbReference>
<evidence type="ECO:0000256" key="1">
    <source>
        <dbReference type="SAM" id="MobiDB-lite"/>
    </source>
</evidence>
<feature type="transmembrane region" description="Helical" evidence="2">
    <location>
        <begin position="50"/>
        <end position="69"/>
    </location>
</feature>
<dbReference type="Proteomes" id="UP000605784">
    <property type="component" value="Unassembled WGS sequence"/>
</dbReference>
<feature type="compositionally biased region" description="Basic and acidic residues" evidence="1">
    <location>
        <begin position="217"/>
        <end position="228"/>
    </location>
</feature>
<accession>A0A830GKP8</accession>
<keyword evidence="2" id="KW-0472">Membrane</keyword>
<evidence type="ECO:0000256" key="2">
    <source>
        <dbReference type="SAM" id="Phobius"/>
    </source>
</evidence>
<keyword evidence="2" id="KW-1133">Transmembrane helix</keyword>
<sequence length="228" mass="24593">MSERAVTGVRRLGWYLLVVVGVLAFALAVVPGGSGILPTETLIDRVGNEYFLLGILGGVGVGVLGWMVVRRAREHVTQADPPEPETVRDAPPPGEEFDRLVEGIPTLSARDGGEDAEQLRQRLRDAVVATMMREEGLNRERASERVETGAWTDDPVAARFLDETARGPPLSERARLALRGDSWVQHGAKATAQALTDRIETGEESNGGDDAGSETNRLGRRDDGSDEA</sequence>